<gene>
    <name evidence="1" type="ORF">PVK06_002902</name>
</gene>
<name>A0ABR0R691_GOSAR</name>
<sequence length="55" mass="6805">MPDCPPSHHHSIWWSSMRKESPRYVWRGEAVRERVDIEHEGHWWLQLWRKTDGKP</sequence>
<comment type="caution">
    <text evidence="1">The sequence shown here is derived from an EMBL/GenBank/DDBJ whole genome shotgun (WGS) entry which is preliminary data.</text>
</comment>
<evidence type="ECO:0000313" key="1">
    <source>
        <dbReference type="EMBL" id="KAK5846608.1"/>
    </source>
</evidence>
<proteinExistence type="predicted"/>
<accession>A0ABR0R691</accession>
<evidence type="ECO:0000313" key="2">
    <source>
        <dbReference type="Proteomes" id="UP001358586"/>
    </source>
</evidence>
<dbReference type="EMBL" id="JARKNE010000001">
    <property type="protein sequence ID" value="KAK5846608.1"/>
    <property type="molecule type" value="Genomic_DNA"/>
</dbReference>
<dbReference type="Proteomes" id="UP001358586">
    <property type="component" value="Chromosome 1"/>
</dbReference>
<reference evidence="1 2" key="1">
    <citation type="submission" date="2023-03" db="EMBL/GenBank/DDBJ databases">
        <title>WGS of Gossypium arboreum.</title>
        <authorList>
            <person name="Yu D."/>
        </authorList>
    </citation>
    <scope>NUCLEOTIDE SEQUENCE [LARGE SCALE GENOMIC DNA]</scope>
    <source>
        <tissue evidence="1">Leaf</tissue>
    </source>
</reference>
<organism evidence="1 2">
    <name type="scientific">Gossypium arboreum</name>
    <name type="common">Tree cotton</name>
    <name type="synonym">Gossypium nanking</name>
    <dbReference type="NCBI Taxonomy" id="29729"/>
    <lineage>
        <taxon>Eukaryota</taxon>
        <taxon>Viridiplantae</taxon>
        <taxon>Streptophyta</taxon>
        <taxon>Embryophyta</taxon>
        <taxon>Tracheophyta</taxon>
        <taxon>Spermatophyta</taxon>
        <taxon>Magnoliopsida</taxon>
        <taxon>eudicotyledons</taxon>
        <taxon>Gunneridae</taxon>
        <taxon>Pentapetalae</taxon>
        <taxon>rosids</taxon>
        <taxon>malvids</taxon>
        <taxon>Malvales</taxon>
        <taxon>Malvaceae</taxon>
        <taxon>Malvoideae</taxon>
        <taxon>Gossypium</taxon>
    </lineage>
</organism>
<keyword evidence="2" id="KW-1185">Reference proteome</keyword>
<protein>
    <submittedName>
        <fullName evidence="1">Uncharacterized protein</fullName>
    </submittedName>
</protein>